<organism evidence="3 4">
    <name type="scientific">Actinomadura luteofluorescens</name>
    <dbReference type="NCBI Taxonomy" id="46163"/>
    <lineage>
        <taxon>Bacteria</taxon>
        <taxon>Bacillati</taxon>
        <taxon>Actinomycetota</taxon>
        <taxon>Actinomycetes</taxon>
        <taxon>Streptosporangiales</taxon>
        <taxon>Thermomonosporaceae</taxon>
        <taxon>Actinomadura</taxon>
    </lineage>
</organism>
<dbReference type="RefSeq" id="WP_179842257.1">
    <property type="nucleotide sequence ID" value="NZ_JACCBA010000001.1"/>
</dbReference>
<dbReference type="AlphaFoldDB" id="A0A7Y9JEX7"/>
<sequence>MKQYLSTLAVLVAVSASLTGCAGSGTSSGISGKALADCKAAASDAVDALRAVPELYIPAAAAKGAVAPGKSVWVVNLLSNDLTNNITTGIKAAASALGMEFHELNGNGTAQSANQALSTALGAGADAIVTSGIDASIASNPLQKAKSAGVAVITILADDVDAPIDPLVYADLTLSADYVGKAYADYALHRTGCDLELGNVSLPASIPLSNEVGKVTEGEVTRLCSACAVHTIEMDVANLATGLPTQVQSMMKQHPGINYLAVGFDSAVPFAGPRAQRINKDVTLISANGLAPNLQMIKNGGVQDADMSFPPNDYIGWLAVHSVLAALSGTPGENQRIPMRLIDKTNIENSALTSLYPTYDGFQAAFEKAWGLS</sequence>
<reference evidence="3 4" key="1">
    <citation type="submission" date="2020-07" db="EMBL/GenBank/DDBJ databases">
        <title>Sequencing the genomes of 1000 actinobacteria strains.</title>
        <authorList>
            <person name="Klenk H.-P."/>
        </authorList>
    </citation>
    <scope>NUCLEOTIDE SEQUENCE [LARGE SCALE GENOMIC DNA]</scope>
    <source>
        <strain evidence="3 4">DSM 40398</strain>
    </source>
</reference>
<accession>A0A7Y9JEX7</accession>
<evidence type="ECO:0000256" key="1">
    <source>
        <dbReference type="SAM" id="SignalP"/>
    </source>
</evidence>
<proteinExistence type="predicted"/>
<evidence type="ECO:0000313" key="3">
    <source>
        <dbReference type="EMBL" id="NYD44709.1"/>
    </source>
</evidence>
<dbReference type="Pfam" id="PF13407">
    <property type="entry name" value="Peripla_BP_4"/>
    <property type="match status" value="1"/>
</dbReference>
<dbReference type="Proteomes" id="UP000529783">
    <property type="component" value="Unassembled WGS sequence"/>
</dbReference>
<gene>
    <name evidence="3" type="ORF">BJY14_000692</name>
</gene>
<dbReference type="PROSITE" id="PS51257">
    <property type="entry name" value="PROKAR_LIPOPROTEIN"/>
    <property type="match status" value="1"/>
</dbReference>
<dbReference type="InterPro" id="IPR028082">
    <property type="entry name" value="Peripla_BP_I"/>
</dbReference>
<evidence type="ECO:0000259" key="2">
    <source>
        <dbReference type="Pfam" id="PF13407"/>
    </source>
</evidence>
<evidence type="ECO:0000313" key="4">
    <source>
        <dbReference type="Proteomes" id="UP000529783"/>
    </source>
</evidence>
<feature type="signal peptide" evidence="1">
    <location>
        <begin position="1"/>
        <end position="22"/>
    </location>
</feature>
<feature type="chain" id="PRO_5039123603" evidence="1">
    <location>
        <begin position="23"/>
        <end position="373"/>
    </location>
</feature>
<dbReference type="EMBL" id="JACCBA010000001">
    <property type="protein sequence ID" value="NYD44709.1"/>
    <property type="molecule type" value="Genomic_DNA"/>
</dbReference>
<comment type="caution">
    <text evidence="3">The sequence shown here is derived from an EMBL/GenBank/DDBJ whole genome shotgun (WGS) entry which is preliminary data.</text>
</comment>
<dbReference type="InterPro" id="IPR025997">
    <property type="entry name" value="SBP_2_dom"/>
</dbReference>
<keyword evidence="1" id="KW-0732">Signal</keyword>
<keyword evidence="4" id="KW-1185">Reference proteome</keyword>
<protein>
    <submittedName>
        <fullName evidence="3">Ribose transport system substrate-binding protein</fullName>
    </submittedName>
</protein>
<name>A0A7Y9JEX7_9ACTN</name>
<dbReference type="Gene3D" id="3.40.50.2300">
    <property type="match status" value="2"/>
</dbReference>
<feature type="domain" description="Periplasmic binding protein" evidence="2">
    <location>
        <begin position="73"/>
        <end position="330"/>
    </location>
</feature>
<dbReference type="SUPFAM" id="SSF53822">
    <property type="entry name" value="Periplasmic binding protein-like I"/>
    <property type="match status" value="1"/>
</dbReference>